<dbReference type="EMBL" id="JAAMPJ010000009">
    <property type="protein sequence ID" value="NGY63306.1"/>
    <property type="molecule type" value="Genomic_DNA"/>
</dbReference>
<feature type="binding site" evidence="3">
    <location>
        <position position="104"/>
    </location>
    <ligand>
        <name>Zn(2+)</name>
        <dbReference type="ChEBI" id="CHEBI:29105"/>
    </ligand>
</feature>
<dbReference type="SUPFAM" id="SSF53056">
    <property type="entry name" value="beta-carbonic anhydrase, cab"/>
    <property type="match status" value="1"/>
</dbReference>
<comment type="similarity">
    <text evidence="1">Belongs to the beta-class carbonic anhydrase family.</text>
</comment>
<dbReference type="InterPro" id="IPR006311">
    <property type="entry name" value="TAT_signal"/>
</dbReference>
<proteinExistence type="inferred from homology"/>
<feature type="binding site" evidence="3">
    <location>
        <position position="106"/>
    </location>
    <ligand>
        <name>Zn(2+)</name>
        <dbReference type="ChEBI" id="CHEBI:29105"/>
    </ligand>
</feature>
<dbReference type="AlphaFoldDB" id="A0A7C9RVT3"/>
<dbReference type="Pfam" id="PF00484">
    <property type="entry name" value="Pro_CA"/>
    <property type="match status" value="1"/>
</dbReference>
<dbReference type="PROSITE" id="PS51318">
    <property type="entry name" value="TAT"/>
    <property type="match status" value="1"/>
</dbReference>
<feature type="binding site" evidence="3">
    <location>
        <position position="160"/>
    </location>
    <ligand>
        <name>Zn(2+)</name>
        <dbReference type="ChEBI" id="CHEBI:29105"/>
    </ligand>
</feature>
<keyword evidence="3" id="KW-0862">Zinc</keyword>
<dbReference type="Gene3D" id="3.40.1050.10">
    <property type="entry name" value="Carbonic anhydrase"/>
    <property type="match status" value="1"/>
</dbReference>
<dbReference type="PANTHER" id="PTHR11002:SF79">
    <property type="entry name" value="CARBONIC ANHYDRASE 2"/>
    <property type="match status" value="1"/>
</dbReference>
<reference evidence="4 5" key="1">
    <citation type="submission" date="2020-03" db="EMBL/GenBank/DDBJ databases">
        <title>Isolation and identification of active actinomycetes.</title>
        <authorList>
            <person name="Sun X."/>
        </authorList>
    </citation>
    <scope>NUCLEOTIDE SEQUENCE [LARGE SCALE GENOMIC DNA]</scope>
    <source>
        <strain evidence="4 5">NEAU-D13</strain>
    </source>
</reference>
<gene>
    <name evidence="4" type="ORF">G7043_30730</name>
</gene>
<dbReference type="InterPro" id="IPR036874">
    <property type="entry name" value="Carbonic_anhydrase_sf"/>
</dbReference>
<dbReference type="SMART" id="SM00947">
    <property type="entry name" value="Pro_CA"/>
    <property type="match status" value="1"/>
</dbReference>
<organism evidence="4 5">
    <name type="scientific">Lentzea alba</name>
    <dbReference type="NCBI Taxonomy" id="2714351"/>
    <lineage>
        <taxon>Bacteria</taxon>
        <taxon>Bacillati</taxon>
        <taxon>Actinomycetota</taxon>
        <taxon>Actinomycetes</taxon>
        <taxon>Pseudonocardiales</taxon>
        <taxon>Pseudonocardiaceae</taxon>
        <taxon>Lentzea</taxon>
    </lineage>
</organism>
<name>A0A7C9RVT3_9PSEU</name>
<dbReference type="GO" id="GO:0008270">
    <property type="term" value="F:zinc ion binding"/>
    <property type="evidence" value="ECO:0007669"/>
    <property type="project" value="InterPro"/>
</dbReference>
<keyword evidence="5" id="KW-1185">Reference proteome</keyword>
<feature type="binding site" evidence="3">
    <location>
        <position position="157"/>
    </location>
    <ligand>
        <name>Zn(2+)</name>
        <dbReference type="ChEBI" id="CHEBI:29105"/>
    </ligand>
</feature>
<dbReference type="InterPro" id="IPR001765">
    <property type="entry name" value="Carbonic_anhydrase"/>
</dbReference>
<dbReference type="PROSITE" id="PS51257">
    <property type="entry name" value="PROKAR_LIPOPROTEIN"/>
    <property type="match status" value="1"/>
</dbReference>
<keyword evidence="3" id="KW-0479">Metal-binding</keyword>
<dbReference type="PANTHER" id="PTHR11002">
    <property type="entry name" value="CARBONIC ANHYDRASE"/>
    <property type="match status" value="1"/>
</dbReference>
<accession>A0A7C9RVT3</accession>
<dbReference type="Proteomes" id="UP000481360">
    <property type="component" value="Unassembled WGS sequence"/>
</dbReference>
<evidence type="ECO:0000256" key="1">
    <source>
        <dbReference type="ARBA" id="ARBA00006217"/>
    </source>
</evidence>
<sequence length="248" mass="25487">MTVEERPQGVSARRTLLRGLALGGISVAVSACASGGSKAAGEGAATTVPAPQSTDLPKTPDGALQRLLEGNKRLLANERLHVQTLSDIRKHATGQSPYAQVFGCADSRVPVEVVFDEDFGDVFVTRTAGNVLSEPTIGTIEYGVLALNTPLIMVLGHQNCGAVKAAVDAMKDPSKLPTGALGALVSALLPAAKAAKGEDVYASALEAHVRSVVATLEGTPSLAEAIKAGKLRVVGASYDLATAKVTMY</sequence>
<evidence type="ECO:0000256" key="3">
    <source>
        <dbReference type="PIRSR" id="PIRSR601765-1"/>
    </source>
</evidence>
<evidence type="ECO:0000313" key="4">
    <source>
        <dbReference type="EMBL" id="NGY63306.1"/>
    </source>
</evidence>
<protein>
    <submittedName>
        <fullName evidence="4">Carbonic anhydrase</fullName>
    </submittedName>
</protein>
<evidence type="ECO:0000313" key="5">
    <source>
        <dbReference type="Proteomes" id="UP000481360"/>
    </source>
</evidence>
<dbReference type="GO" id="GO:0004089">
    <property type="term" value="F:carbonate dehydratase activity"/>
    <property type="evidence" value="ECO:0007669"/>
    <property type="project" value="InterPro"/>
</dbReference>
<comment type="caution">
    <text evidence="4">The sequence shown here is derived from an EMBL/GenBank/DDBJ whole genome shotgun (WGS) entry which is preliminary data.</text>
</comment>
<dbReference type="RefSeq" id="WP_166051551.1">
    <property type="nucleotide sequence ID" value="NZ_JAAMPJ010000009.1"/>
</dbReference>
<comment type="cofactor">
    <cofactor evidence="3">
        <name>Zn(2+)</name>
        <dbReference type="ChEBI" id="CHEBI:29105"/>
    </cofactor>
    <text evidence="3">Binds 1 zinc ion per subunit.</text>
</comment>
<evidence type="ECO:0000256" key="2">
    <source>
        <dbReference type="ARBA" id="ARBA00024993"/>
    </source>
</evidence>
<comment type="function">
    <text evidence="2">Catalyzes the reversible hydration of carbon dioxide to form bicarbonate.</text>
</comment>